<protein>
    <submittedName>
        <fullName evidence="1">Uncharacterized protein</fullName>
    </submittedName>
</protein>
<dbReference type="Proteomes" id="UP000322873">
    <property type="component" value="Unassembled WGS sequence"/>
</dbReference>
<reference evidence="1 2" key="1">
    <citation type="submission" date="2019-06" db="EMBL/GenBank/DDBJ databases">
        <title>Genome Sequence of the Brown Rot Fungal Pathogen Monilinia fructicola.</title>
        <authorList>
            <person name="De Miccolis Angelini R.M."/>
            <person name="Landi L."/>
            <person name="Abate D."/>
            <person name="Pollastro S."/>
            <person name="Romanazzi G."/>
            <person name="Faretra F."/>
        </authorList>
    </citation>
    <scope>NUCLEOTIDE SEQUENCE [LARGE SCALE GENOMIC DNA]</scope>
    <source>
        <strain evidence="1 2">Mfrc123</strain>
    </source>
</reference>
<sequence length="543" mass="62701">MMNMDMAVNTVGTQTEQFMLPSRATPHPTIAKSSLKSDLDKLPPELRRMIFKELLVNPILGTPEAIPQSTGHGVLTAYGLSPAILCTSRAIYEEALPILYDQTFIIQCDYSDGNEFDPLECDYPCPCPLLRNLVRPAGSTRKLEIPAQSSAMMMACSWKVLVDPSIAKISHHQQFFEFCRAICSTSPKKIEVVVLKTPCQRVPTNLGEPVDFNCLRPWQTLAPISMLRNVGELSIRNEYPPYLHEDEFADPDEFYWKSHGPGKVLSRMLKTLAESDRPTERLFEMKKHLEKLAQSYERYLPFKLDMIFPKSVHDRFKPRGENADELEKLGYTSYLRYEVQNPFHHGRRGYNHLEQCLSWAADAVVGAQNLEFKDQRDLIIKDLRPQYDRLLAASEKLQTLKFRMPIKHRFYEARKNYHHACASWLVMLDSYAKEFERGKDLGTLAGFRRQKRRFDRLHATWPREKMLAELQGMLEDENFEDFSKVAEEVEEDMNRQLADMTAAWKNLFIADVYPGERFCNAELSLIVDEESSSSDTDKDEDEE</sequence>
<accession>A0A5M9JRB2</accession>
<dbReference type="AlphaFoldDB" id="A0A5M9JRB2"/>
<comment type="caution">
    <text evidence="1">The sequence shown here is derived from an EMBL/GenBank/DDBJ whole genome shotgun (WGS) entry which is preliminary data.</text>
</comment>
<dbReference type="EMBL" id="VICG01000005">
    <property type="protein sequence ID" value="KAA8571811.1"/>
    <property type="molecule type" value="Genomic_DNA"/>
</dbReference>
<proteinExistence type="predicted"/>
<name>A0A5M9JRB2_MONFR</name>
<dbReference type="VEuPathDB" id="FungiDB:MFRU_035g00460"/>
<organism evidence="1 2">
    <name type="scientific">Monilinia fructicola</name>
    <name type="common">Brown rot fungus</name>
    <name type="synonym">Ciboria fructicola</name>
    <dbReference type="NCBI Taxonomy" id="38448"/>
    <lineage>
        <taxon>Eukaryota</taxon>
        <taxon>Fungi</taxon>
        <taxon>Dikarya</taxon>
        <taxon>Ascomycota</taxon>
        <taxon>Pezizomycotina</taxon>
        <taxon>Leotiomycetes</taxon>
        <taxon>Helotiales</taxon>
        <taxon>Sclerotiniaceae</taxon>
        <taxon>Monilinia</taxon>
    </lineage>
</organism>
<keyword evidence="2" id="KW-1185">Reference proteome</keyword>
<evidence type="ECO:0000313" key="2">
    <source>
        <dbReference type="Proteomes" id="UP000322873"/>
    </source>
</evidence>
<evidence type="ECO:0000313" key="1">
    <source>
        <dbReference type="EMBL" id="KAA8571811.1"/>
    </source>
</evidence>
<gene>
    <name evidence="1" type="ORF">EYC84_001776</name>
</gene>